<dbReference type="InterPro" id="IPR051803">
    <property type="entry name" value="TA_system_RelE-like_toxin"/>
</dbReference>
<name>A0A1F6END1_9BACT</name>
<dbReference type="Gene3D" id="3.30.2310.20">
    <property type="entry name" value="RelE-like"/>
    <property type="match status" value="1"/>
</dbReference>
<accession>A0A1F6END1</accession>
<organism evidence="3 4">
    <name type="scientific">Candidatus Kaiserbacteria bacterium RIFCSPLOWO2_01_FULL_50_24</name>
    <dbReference type="NCBI Taxonomy" id="1798507"/>
    <lineage>
        <taxon>Bacteria</taxon>
        <taxon>Candidatus Kaiseribacteriota</taxon>
    </lineage>
</organism>
<dbReference type="PANTHER" id="PTHR33755">
    <property type="entry name" value="TOXIN PARE1-RELATED"/>
    <property type="match status" value="1"/>
</dbReference>
<keyword evidence="2" id="KW-1277">Toxin-antitoxin system</keyword>
<evidence type="ECO:0008006" key="5">
    <source>
        <dbReference type="Google" id="ProtNLM"/>
    </source>
</evidence>
<dbReference type="Proteomes" id="UP000178587">
    <property type="component" value="Unassembled WGS sequence"/>
</dbReference>
<evidence type="ECO:0000256" key="1">
    <source>
        <dbReference type="ARBA" id="ARBA00006226"/>
    </source>
</evidence>
<dbReference type="NCBIfam" id="TIGR02385">
    <property type="entry name" value="RelE_StbE"/>
    <property type="match status" value="1"/>
</dbReference>
<protein>
    <recommendedName>
        <fullName evidence="5">Plasmid stabilization protein</fullName>
    </recommendedName>
</protein>
<sequence length="90" mass="10621">MKVVYTPRAFKDLEDIRAYIAKDNPKAAWVVASFIRRSIRNLEILPHQGRMTDTPSVRRIVVMNYPYVVYYIVHNKRVAILHARHSAREQ</sequence>
<dbReference type="STRING" id="1798507.A3A34_02195"/>
<proteinExistence type="inferred from homology"/>
<evidence type="ECO:0000313" key="4">
    <source>
        <dbReference type="Proteomes" id="UP000178587"/>
    </source>
</evidence>
<dbReference type="InterPro" id="IPR007712">
    <property type="entry name" value="RelE/ParE_toxin"/>
</dbReference>
<evidence type="ECO:0000256" key="2">
    <source>
        <dbReference type="ARBA" id="ARBA00022649"/>
    </source>
</evidence>
<gene>
    <name evidence="3" type="ORF">A3A34_02195</name>
</gene>
<evidence type="ECO:0000313" key="3">
    <source>
        <dbReference type="EMBL" id="OGG75144.1"/>
    </source>
</evidence>
<dbReference type="AlphaFoldDB" id="A0A1F6END1"/>
<comment type="caution">
    <text evidence="3">The sequence shown here is derived from an EMBL/GenBank/DDBJ whole genome shotgun (WGS) entry which is preliminary data.</text>
</comment>
<dbReference type="InterPro" id="IPR035093">
    <property type="entry name" value="RelE/ParE_toxin_dom_sf"/>
</dbReference>
<reference evidence="3 4" key="1">
    <citation type="journal article" date="2016" name="Nat. Commun.">
        <title>Thousands of microbial genomes shed light on interconnected biogeochemical processes in an aquifer system.</title>
        <authorList>
            <person name="Anantharaman K."/>
            <person name="Brown C.T."/>
            <person name="Hug L.A."/>
            <person name="Sharon I."/>
            <person name="Castelle C.J."/>
            <person name="Probst A.J."/>
            <person name="Thomas B.C."/>
            <person name="Singh A."/>
            <person name="Wilkins M.J."/>
            <person name="Karaoz U."/>
            <person name="Brodie E.L."/>
            <person name="Williams K.H."/>
            <person name="Hubbard S.S."/>
            <person name="Banfield J.F."/>
        </authorList>
    </citation>
    <scope>NUCLEOTIDE SEQUENCE [LARGE SCALE GENOMIC DNA]</scope>
</reference>
<comment type="similarity">
    <text evidence="1">Belongs to the RelE toxin family.</text>
</comment>
<dbReference type="EMBL" id="MFLU01000007">
    <property type="protein sequence ID" value="OGG75144.1"/>
    <property type="molecule type" value="Genomic_DNA"/>
</dbReference>
<dbReference type="Pfam" id="PF05016">
    <property type="entry name" value="ParE_toxin"/>
    <property type="match status" value="1"/>
</dbReference>